<proteinExistence type="predicted"/>
<feature type="signal peptide" evidence="1">
    <location>
        <begin position="1"/>
        <end position="26"/>
    </location>
</feature>
<evidence type="ECO:0000313" key="3">
    <source>
        <dbReference type="Proteomes" id="UP000299580"/>
    </source>
</evidence>
<protein>
    <recommendedName>
        <fullName evidence="4">Beta-xylosidase</fullName>
    </recommendedName>
</protein>
<dbReference type="KEGG" id="brb:EH207_05880"/>
<reference evidence="2 3" key="1">
    <citation type="submission" date="2018-11" db="EMBL/GenBank/DDBJ databases">
        <title>Genome sequences of Brenneria nigrifluens and Brenneria rubrifaciens.</title>
        <authorList>
            <person name="Poret-Peterson A.T."/>
            <person name="McClean A.E."/>
            <person name="Kluepfel D.A."/>
        </authorList>
    </citation>
    <scope>NUCLEOTIDE SEQUENCE [LARGE SCALE GENOMIC DNA]</scope>
    <source>
        <strain evidence="2 3">6D370</strain>
    </source>
</reference>
<keyword evidence="1" id="KW-0732">Signal</keyword>
<dbReference type="OrthoDB" id="6433133at2"/>
<dbReference type="AlphaFoldDB" id="A0A4P8QSV7"/>
<feature type="chain" id="PRO_5020567282" description="Beta-xylosidase" evidence="1">
    <location>
        <begin position="27"/>
        <end position="485"/>
    </location>
</feature>
<dbReference type="InterPro" id="IPR017853">
    <property type="entry name" value="GH"/>
</dbReference>
<accession>A0A4P8QSV7</accession>
<keyword evidence="3" id="KW-1185">Reference proteome</keyword>
<dbReference type="Gene3D" id="3.20.20.80">
    <property type="entry name" value="Glycosidases"/>
    <property type="match status" value="1"/>
</dbReference>
<organism evidence="2 3">
    <name type="scientific">Brenneria rubrifaciens</name>
    <dbReference type="NCBI Taxonomy" id="55213"/>
    <lineage>
        <taxon>Bacteria</taxon>
        <taxon>Pseudomonadati</taxon>
        <taxon>Pseudomonadota</taxon>
        <taxon>Gammaproteobacteria</taxon>
        <taxon>Enterobacterales</taxon>
        <taxon>Pectobacteriaceae</taxon>
        <taxon>Brenneria</taxon>
    </lineage>
</organism>
<dbReference type="SUPFAM" id="SSF51445">
    <property type="entry name" value="(Trans)glycosidases"/>
    <property type="match status" value="1"/>
</dbReference>
<evidence type="ECO:0008006" key="4">
    <source>
        <dbReference type="Google" id="ProtNLM"/>
    </source>
</evidence>
<sequence length="485" mass="56250">MKKIFSLFFNSYFLLLLLPFSFSTLAESNYYEKIKETREEVSDDVSKYVYDKIINRNLDEQRSKRDPNTQFGLHGMEIPAINADGDIKKIDEVYSLLAHAGVDSLRSFETCWHRISDKNGNPNNFKQLDFQLQKAKEYDFSLLFVFGYPPAKFTVANNKLSAVNERFYNEYEHYLDVTLARIKGHNVEYLELANEVDAPAVWWINSTPAQYVQEMKMLKEAINRSGENFKTVAFSATYSRNDSLGGGKGGRRFVDEAFRLGIDKYTDAYSIHHFVYPKDDLPNYIREEQKKFKLKSKPIFDTEQLDTSIEFQRDSNPYDMIKIFARAFFFYDMKRVDYFLAQDRFLNNRLYSSGLFDVNWKPKLRLLAYAMAVDSMKGKELVGRYFPGNGIEAYILKENGKENNYSIVAWNNNKNDASTLTGVKGSVSVEKWNLDVENNVDAEKGIALDNKPIAIYTSQLPDWRLDDNERVIKNTLPSHAPMPFD</sequence>
<name>A0A4P8QSV7_9GAMM</name>
<dbReference type="Proteomes" id="UP000299580">
    <property type="component" value="Chromosome"/>
</dbReference>
<evidence type="ECO:0000313" key="2">
    <source>
        <dbReference type="EMBL" id="QCR10292.1"/>
    </source>
</evidence>
<gene>
    <name evidence="2" type="ORF">EH207_05880</name>
</gene>
<dbReference type="EMBL" id="CP034035">
    <property type="protein sequence ID" value="QCR10292.1"/>
    <property type="molecule type" value="Genomic_DNA"/>
</dbReference>
<evidence type="ECO:0000256" key="1">
    <source>
        <dbReference type="SAM" id="SignalP"/>
    </source>
</evidence>